<name>A0AAF0BVE1_9ACTN</name>
<dbReference type="AlphaFoldDB" id="A0AAF0BVE1"/>
<gene>
    <name evidence="2" type="ORF">PO878_08595</name>
</gene>
<dbReference type="KEGG" id="ima:PO878_08595"/>
<keyword evidence="1" id="KW-0472">Membrane</keyword>
<evidence type="ECO:0000313" key="3">
    <source>
        <dbReference type="Proteomes" id="UP001216390"/>
    </source>
</evidence>
<keyword evidence="1" id="KW-1133">Transmembrane helix</keyword>
<accession>A0AAF0BVE1</accession>
<dbReference type="InterPro" id="IPR008407">
    <property type="entry name" value="Brnchd-chn_aa_trnsp_AzlD"/>
</dbReference>
<keyword evidence="3" id="KW-1185">Reference proteome</keyword>
<feature type="transmembrane region" description="Helical" evidence="1">
    <location>
        <begin position="6"/>
        <end position="27"/>
    </location>
</feature>
<feature type="transmembrane region" description="Helical" evidence="1">
    <location>
        <begin position="39"/>
        <end position="57"/>
    </location>
</feature>
<dbReference type="Pfam" id="PF05437">
    <property type="entry name" value="AzlD"/>
    <property type="match status" value="1"/>
</dbReference>
<dbReference type="RefSeq" id="WP_272738298.1">
    <property type="nucleotide sequence ID" value="NZ_CP116942.1"/>
</dbReference>
<feature type="transmembrane region" description="Helical" evidence="1">
    <location>
        <begin position="69"/>
        <end position="99"/>
    </location>
</feature>
<sequence length="103" mass="10548">MSDTWIVIVVVGLGTLAARGSFLMVAHRGDEVSPRVARVLRMIPPAALAAIVGLQLSDPDGSTGLVARLVAAGVAIGITWRWANLALALVVGVVVVVALDAVI</sequence>
<evidence type="ECO:0000313" key="2">
    <source>
        <dbReference type="EMBL" id="WCO68782.1"/>
    </source>
</evidence>
<organism evidence="2 3">
    <name type="scientific">Iamia majanohamensis</name>
    <dbReference type="NCBI Taxonomy" id="467976"/>
    <lineage>
        <taxon>Bacteria</taxon>
        <taxon>Bacillati</taxon>
        <taxon>Actinomycetota</taxon>
        <taxon>Acidimicrobiia</taxon>
        <taxon>Acidimicrobiales</taxon>
        <taxon>Iamiaceae</taxon>
        <taxon>Iamia</taxon>
    </lineage>
</organism>
<evidence type="ECO:0000256" key="1">
    <source>
        <dbReference type="SAM" id="Phobius"/>
    </source>
</evidence>
<proteinExistence type="predicted"/>
<protein>
    <submittedName>
        <fullName evidence="2">AzlD domain-containing protein</fullName>
    </submittedName>
</protein>
<reference evidence="2" key="1">
    <citation type="submission" date="2023-01" db="EMBL/GenBank/DDBJ databases">
        <title>The diversity of Class Acidimicrobiia in South China Sea sediment environments and the proposal of Iamia marina sp. nov., a novel species of the genus Iamia.</title>
        <authorList>
            <person name="He Y."/>
            <person name="Tian X."/>
        </authorList>
    </citation>
    <scope>NUCLEOTIDE SEQUENCE</scope>
    <source>
        <strain evidence="2">DSM 19957</strain>
    </source>
</reference>
<keyword evidence="1" id="KW-0812">Transmembrane</keyword>
<dbReference type="Proteomes" id="UP001216390">
    <property type="component" value="Chromosome"/>
</dbReference>
<dbReference type="EMBL" id="CP116942">
    <property type="protein sequence ID" value="WCO68782.1"/>
    <property type="molecule type" value="Genomic_DNA"/>
</dbReference>